<dbReference type="SMART" id="SM00028">
    <property type="entry name" value="TPR"/>
    <property type="match status" value="3"/>
</dbReference>
<gene>
    <name evidence="4" type="ORF">GCM10023213_21360</name>
</gene>
<dbReference type="Pfam" id="PF13485">
    <property type="entry name" value="Peptidase_MA_2"/>
    <property type="match status" value="1"/>
</dbReference>
<accession>A0ABP9P393</accession>
<feature type="domain" description="Peptidase MA-like" evidence="3">
    <location>
        <begin position="447"/>
        <end position="639"/>
    </location>
</feature>
<dbReference type="InterPro" id="IPR019734">
    <property type="entry name" value="TPR_rpt"/>
</dbReference>
<dbReference type="InterPro" id="IPR039568">
    <property type="entry name" value="Peptidase_MA-like_dom"/>
</dbReference>
<evidence type="ECO:0000256" key="2">
    <source>
        <dbReference type="SAM" id="SignalP"/>
    </source>
</evidence>
<dbReference type="Gene3D" id="1.25.40.10">
    <property type="entry name" value="Tetratricopeptide repeat domain"/>
    <property type="match status" value="2"/>
</dbReference>
<proteinExistence type="predicted"/>
<evidence type="ECO:0000313" key="4">
    <source>
        <dbReference type="EMBL" id="GAA5139879.1"/>
    </source>
</evidence>
<organism evidence="4 5">
    <name type="scientific">Prosthecobacter algae</name>
    <dbReference type="NCBI Taxonomy" id="1144682"/>
    <lineage>
        <taxon>Bacteria</taxon>
        <taxon>Pseudomonadati</taxon>
        <taxon>Verrucomicrobiota</taxon>
        <taxon>Verrucomicrobiia</taxon>
        <taxon>Verrucomicrobiales</taxon>
        <taxon>Verrucomicrobiaceae</taxon>
        <taxon>Prosthecobacter</taxon>
    </lineage>
</organism>
<reference evidence="5" key="1">
    <citation type="journal article" date="2019" name="Int. J. Syst. Evol. Microbiol.">
        <title>The Global Catalogue of Microorganisms (GCM) 10K type strain sequencing project: providing services to taxonomists for standard genome sequencing and annotation.</title>
        <authorList>
            <consortium name="The Broad Institute Genomics Platform"/>
            <consortium name="The Broad Institute Genome Sequencing Center for Infectious Disease"/>
            <person name="Wu L."/>
            <person name="Ma J."/>
        </authorList>
    </citation>
    <scope>NUCLEOTIDE SEQUENCE [LARGE SCALE GENOMIC DNA]</scope>
    <source>
        <strain evidence="5">JCM 18053</strain>
    </source>
</reference>
<feature type="signal peptide" evidence="2">
    <location>
        <begin position="1"/>
        <end position="34"/>
    </location>
</feature>
<name>A0ABP9P393_9BACT</name>
<sequence>MRRLRTFCAVPTAMRCRTLLLIAAGCSLLLPSRAQELDIDRLFEDRNLAPVAQMLAKGEYELCGRICEAAIQRGMKATEWRLIRVQALMHQGQEETARDEVQLAIKTFPENLELLMLQHENAQRLGRQDIADQALAAVNAAAKARQPKDRSAQDWVSLGQAALALGADAQKVIEQYFKVAQKKDPKLENAYLAEGHLALTKEDDARAADVFRAGLKAHGETARLRAGLAQAFASSDREKQMENITRALELNPVLAEPHLMQAEMLIGAEKFMEAEAAIQKVLDVQENCPEAWALRATVAHLSAAGEAKVKAAREQGLERWARNPQVDHILGRVISRAYRFAEGQAHQRQALAFEPGFLPAKVQLCHDLLRLGEEEEAWKLAAEIREQDGYNIQAHNIGLLEKEMNGYVTKSYDDFILKMPKRDWPIYGERALALLREAKSVLCPKYGLELKRPVMVEFFGAQQDFAIRTFGSLGGQGLLGVCFGTVITMNSPGSLAHGRNNWESTLWHEFCHVVTLTLTRNKMPRWLSEGISVHEESLQNPAWGMKMNAQFRQMILEDEAITPVGQLTSAFLNAKDEDHLMFAYFQSSQVVAWLLERFGPESLQRILSDLATGKRINEALAAHTADIGKLEKEFEAHLKEQALKQFGALADWEKPGPEELNPLDRDSLATYRAKHPSNLPATRQYAELMMQEEKWEEALKTAEQLILLVPEDTGSESGYQIKATALRKLERKEEELQVLRHIATHESSALPVFLRLIEEDRNRKDWASLQTLARQALALNPFLRTPQQALAEAAEAQGQTEEAMAAYRRVLLLDPAGAAQTHYRLAKLLITQDRALAKKHLLDALLLAPRFREGHEMLRNWTP</sequence>
<keyword evidence="5" id="KW-1185">Reference proteome</keyword>
<evidence type="ECO:0000259" key="3">
    <source>
        <dbReference type="Pfam" id="PF13485"/>
    </source>
</evidence>
<evidence type="ECO:0000313" key="5">
    <source>
        <dbReference type="Proteomes" id="UP001499852"/>
    </source>
</evidence>
<dbReference type="Proteomes" id="UP001499852">
    <property type="component" value="Unassembled WGS sequence"/>
</dbReference>
<dbReference type="EMBL" id="BAABIA010000004">
    <property type="protein sequence ID" value="GAA5139879.1"/>
    <property type="molecule type" value="Genomic_DNA"/>
</dbReference>
<dbReference type="SUPFAM" id="SSF48452">
    <property type="entry name" value="TPR-like"/>
    <property type="match status" value="4"/>
</dbReference>
<feature type="chain" id="PRO_5046142280" evidence="2">
    <location>
        <begin position="35"/>
        <end position="863"/>
    </location>
</feature>
<feature type="coiled-coil region" evidence="1">
    <location>
        <begin position="685"/>
        <end position="746"/>
    </location>
</feature>
<dbReference type="InterPro" id="IPR011990">
    <property type="entry name" value="TPR-like_helical_dom_sf"/>
</dbReference>
<keyword evidence="1" id="KW-0175">Coiled coil</keyword>
<evidence type="ECO:0000256" key="1">
    <source>
        <dbReference type="SAM" id="Coils"/>
    </source>
</evidence>
<comment type="caution">
    <text evidence="4">The sequence shown here is derived from an EMBL/GenBank/DDBJ whole genome shotgun (WGS) entry which is preliminary data.</text>
</comment>
<keyword evidence="2" id="KW-0732">Signal</keyword>
<protein>
    <submittedName>
        <fullName evidence="4">Tetratricopeptide repeat protein</fullName>
    </submittedName>
</protein>